<dbReference type="EMBL" id="AP006878">
    <property type="protein sequence ID" value="BAD86484.1"/>
    <property type="molecule type" value="Genomic_DNA"/>
</dbReference>
<dbReference type="HOGENOM" id="CLU_1745638_0_0_2"/>
<accession>Q5JDC3</accession>
<dbReference type="GeneID" id="78448840"/>
<sequence length="149" mass="17094">MDIRRLVRTRDLLVLWKLKITRAASYLSIANSFMILFVFVKELYSVPWIAERFSFREFVGIAYALAIVGFIVLAQLDWHFMYKREQSYALTRNPLLPAQCFTTLYLLEKAVEEGRITEEEARRVIASLQLAGCDVRNAKIEAGPSGNGN</sequence>
<evidence type="ECO:0000313" key="2">
    <source>
        <dbReference type="EMBL" id="BAD86484.1"/>
    </source>
</evidence>
<keyword evidence="1" id="KW-1133">Transmembrane helix</keyword>
<dbReference type="OrthoDB" id="97265at2157"/>
<feature type="transmembrane region" description="Helical" evidence="1">
    <location>
        <begin position="60"/>
        <end position="78"/>
    </location>
</feature>
<protein>
    <submittedName>
        <fullName evidence="2">Hypothetical membrane protein</fullName>
    </submittedName>
</protein>
<feature type="transmembrane region" description="Helical" evidence="1">
    <location>
        <begin position="20"/>
        <end position="40"/>
    </location>
</feature>
<gene>
    <name evidence="2" type="ordered locus">TK2295</name>
</gene>
<evidence type="ECO:0000256" key="1">
    <source>
        <dbReference type="SAM" id="Phobius"/>
    </source>
</evidence>
<dbReference type="eggNOG" id="arCOG10060">
    <property type="taxonomic scope" value="Archaea"/>
</dbReference>
<dbReference type="PATRIC" id="fig|69014.16.peg.2250"/>
<dbReference type="AlphaFoldDB" id="Q5JDC3"/>
<proteinExistence type="predicted"/>
<dbReference type="InParanoid" id="Q5JDC3"/>
<evidence type="ECO:0000313" key="3">
    <source>
        <dbReference type="Proteomes" id="UP000000536"/>
    </source>
</evidence>
<dbReference type="RefSeq" id="WP_011251245.1">
    <property type="nucleotide sequence ID" value="NC_006624.1"/>
</dbReference>
<dbReference type="Proteomes" id="UP000000536">
    <property type="component" value="Chromosome"/>
</dbReference>
<keyword evidence="1" id="KW-0472">Membrane</keyword>
<dbReference type="EnsemblBacteria" id="BAD86484">
    <property type="protein sequence ID" value="BAD86484"/>
    <property type="gene ID" value="TK2295"/>
</dbReference>
<dbReference type="STRING" id="69014.TK2295"/>
<dbReference type="KEGG" id="tko:TK2295"/>
<keyword evidence="1" id="KW-0812">Transmembrane</keyword>
<keyword evidence="3" id="KW-1185">Reference proteome</keyword>
<name>Q5JDC3_THEKO</name>
<organism evidence="2 3">
    <name type="scientific">Thermococcus kodakarensis (strain ATCC BAA-918 / JCM 12380 / KOD1)</name>
    <name type="common">Pyrococcus kodakaraensis (strain KOD1)</name>
    <dbReference type="NCBI Taxonomy" id="69014"/>
    <lineage>
        <taxon>Archaea</taxon>
        <taxon>Methanobacteriati</taxon>
        <taxon>Methanobacteriota</taxon>
        <taxon>Thermococci</taxon>
        <taxon>Thermococcales</taxon>
        <taxon>Thermococcaceae</taxon>
        <taxon>Thermococcus</taxon>
    </lineage>
</organism>
<reference evidence="2 3" key="1">
    <citation type="journal article" date="2005" name="Genome Res.">
        <title>Complete genome sequence of the hyperthermophilic archaeon Thermococcus kodakaraensis KOD1 and comparison with Pyrococcus genomes.</title>
        <authorList>
            <person name="Fukui T."/>
            <person name="Atomi H."/>
            <person name="Kanai T."/>
            <person name="Matsumi R."/>
            <person name="Fujiwara S."/>
            <person name="Imanaka T."/>
        </authorList>
    </citation>
    <scope>NUCLEOTIDE SEQUENCE [LARGE SCALE GENOMIC DNA]</scope>
    <source>
        <strain evidence="3">ATCC BAA-918 / JCM 12380 / KOD1</strain>
    </source>
</reference>